<evidence type="ECO:0000313" key="15">
    <source>
        <dbReference type="EMBL" id="GAN81684.1"/>
    </source>
</evidence>
<evidence type="ECO:0000256" key="8">
    <source>
        <dbReference type="ARBA" id="ARBA00022842"/>
    </source>
</evidence>
<evidence type="ECO:0000256" key="11">
    <source>
        <dbReference type="ARBA" id="ARBA00023136"/>
    </source>
</evidence>
<dbReference type="SUPFAM" id="SSF144083">
    <property type="entry name" value="Magnesium transport protein CorA, transmembrane region"/>
    <property type="match status" value="1"/>
</dbReference>
<keyword evidence="6" id="KW-0997">Cell inner membrane</keyword>
<dbReference type="PANTHER" id="PTHR47685">
    <property type="entry name" value="MAGNESIUM TRANSPORT PROTEIN CORA"/>
    <property type="match status" value="1"/>
</dbReference>
<keyword evidence="10" id="KW-0406">Ion transport</keyword>
<reference evidence="15 16" key="1">
    <citation type="submission" date="2012-11" db="EMBL/GenBank/DDBJ databases">
        <title>Whole genome sequence of Acidocella aminolytica 101 = DSM 11237.</title>
        <authorList>
            <person name="Azuma Y."/>
            <person name="Higashiura N."/>
            <person name="Hirakawa H."/>
            <person name="Matsushita K."/>
        </authorList>
    </citation>
    <scope>NUCLEOTIDE SEQUENCE [LARGE SCALE GENOMIC DNA]</scope>
    <source>
        <strain evidence="16">101 / DSM 11237</strain>
    </source>
</reference>
<dbReference type="EMBL" id="BANC01000110">
    <property type="protein sequence ID" value="GAN81684.1"/>
    <property type="molecule type" value="Genomic_DNA"/>
</dbReference>
<evidence type="ECO:0000256" key="1">
    <source>
        <dbReference type="ARBA" id="ARBA00004429"/>
    </source>
</evidence>
<dbReference type="SUPFAM" id="SSF143865">
    <property type="entry name" value="CorA soluble domain-like"/>
    <property type="match status" value="1"/>
</dbReference>
<dbReference type="AlphaFoldDB" id="A0A0D6PLM5"/>
<comment type="similarity">
    <text evidence="2">Belongs to the CorA metal ion transporter (MIT) (TC 1.A.35) family.</text>
</comment>
<evidence type="ECO:0000256" key="12">
    <source>
        <dbReference type="ARBA" id="ARBA00034269"/>
    </source>
</evidence>
<dbReference type="OrthoDB" id="9803416at2"/>
<dbReference type="CDD" id="cd12837">
    <property type="entry name" value="EcCorA-like_u1"/>
    <property type="match status" value="1"/>
</dbReference>
<comment type="caution">
    <text evidence="15">The sequence shown here is derived from an EMBL/GenBank/DDBJ whole genome shotgun (WGS) entry which is preliminary data.</text>
</comment>
<dbReference type="PANTHER" id="PTHR47685:SF1">
    <property type="entry name" value="MAGNESIUM TRANSPORT PROTEIN CORA"/>
    <property type="match status" value="1"/>
</dbReference>
<feature type="coiled-coil region" evidence="13">
    <location>
        <begin position="128"/>
        <end position="155"/>
    </location>
</feature>
<name>A0A0D6PLM5_9PROT</name>
<dbReference type="GO" id="GO:0005886">
    <property type="term" value="C:plasma membrane"/>
    <property type="evidence" value="ECO:0007669"/>
    <property type="project" value="UniProtKB-SubCell"/>
</dbReference>
<keyword evidence="13" id="KW-0175">Coiled coil</keyword>
<evidence type="ECO:0000256" key="9">
    <source>
        <dbReference type="ARBA" id="ARBA00022989"/>
    </source>
</evidence>
<comment type="subcellular location">
    <subcellularLocation>
        <location evidence="1">Cell inner membrane</location>
        <topology evidence="1">Multi-pass membrane protein</topology>
    </subcellularLocation>
</comment>
<evidence type="ECO:0000256" key="2">
    <source>
        <dbReference type="ARBA" id="ARBA00009765"/>
    </source>
</evidence>
<dbReference type="InterPro" id="IPR002523">
    <property type="entry name" value="MgTranspt_CorA/ZnTranspt_ZntB"/>
</dbReference>
<feature type="transmembrane region" description="Helical" evidence="14">
    <location>
        <begin position="262"/>
        <end position="282"/>
    </location>
</feature>
<keyword evidence="5" id="KW-1003">Cell membrane</keyword>
<dbReference type="GO" id="GO:0015099">
    <property type="term" value="F:nickel cation transmembrane transporter activity"/>
    <property type="evidence" value="ECO:0007669"/>
    <property type="project" value="TreeGrafter"/>
</dbReference>
<evidence type="ECO:0000256" key="5">
    <source>
        <dbReference type="ARBA" id="ARBA00022475"/>
    </source>
</evidence>
<keyword evidence="4" id="KW-0813">Transport</keyword>
<evidence type="ECO:0000256" key="13">
    <source>
        <dbReference type="SAM" id="Coils"/>
    </source>
</evidence>
<evidence type="ECO:0000256" key="10">
    <source>
        <dbReference type="ARBA" id="ARBA00023065"/>
    </source>
</evidence>
<dbReference type="Pfam" id="PF01544">
    <property type="entry name" value="CorA"/>
    <property type="match status" value="1"/>
</dbReference>
<proteinExistence type="inferred from homology"/>
<keyword evidence="8" id="KW-0460">Magnesium</keyword>
<feature type="transmembrane region" description="Helical" evidence="14">
    <location>
        <begin position="294"/>
        <end position="314"/>
    </location>
</feature>
<dbReference type="Gene3D" id="1.20.58.340">
    <property type="entry name" value="Magnesium transport protein CorA, transmembrane region"/>
    <property type="match status" value="2"/>
</dbReference>
<evidence type="ECO:0000256" key="3">
    <source>
        <dbReference type="ARBA" id="ARBA00019439"/>
    </source>
</evidence>
<evidence type="ECO:0000313" key="16">
    <source>
        <dbReference type="Proteomes" id="UP000032668"/>
    </source>
</evidence>
<keyword evidence="16" id="KW-1185">Reference proteome</keyword>
<gene>
    <name evidence="15" type="ORF">Aam_112_004</name>
</gene>
<dbReference type="InterPro" id="IPR045861">
    <property type="entry name" value="CorA_cytoplasmic_dom"/>
</dbReference>
<evidence type="ECO:0000256" key="7">
    <source>
        <dbReference type="ARBA" id="ARBA00022692"/>
    </source>
</evidence>
<evidence type="ECO:0000256" key="14">
    <source>
        <dbReference type="SAM" id="Phobius"/>
    </source>
</evidence>
<dbReference type="FunFam" id="1.20.58.340:FF:000001">
    <property type="entry name" value="Magnesium transport protein CorA"/>
    <property type="match status" value="1"/>
</dbReference>
<keyword evidence="11 14" id="KW-0472">Membrane</keyword>
<dbReference type="Proteomes" id="UP000032668">
    <property type="component" value="Unassembled WGS sequence"/>
</dbReference>
<organism evidence="15 16">
    <name type="scientific">Acidocella aminolytica 101 = DSM 11237</name>
    <dbReference type="NCBI Taxonomy" id="1120923"/>
    <lineage>
        <taxon>Bacteria</taxon>
        <taxon>Pseudomonadati</taxon>
        <taxon>Pseudomonadota</taxon>
        <taxon>Alphaproteobacteria</taxon>
        <taxon>Acetobacterales</taxon>
        <taxon>Acidocellaceae</taxon>
        <taxon>Acidocella</taxon>
    </lineage>
</organism>
<protein>
    <recommendedName>
        <fullName evidence="3">Magnesium transport protein CorA</fullName>
    </recommendedName>
</protein>
<keyword evidence="7 14" id="KW-0812">Transmembrane</keyword>
<comment type="catalytic activity">
    <reaction evidence="12">
        <text>Mg(2+)(in) = Mg(2+)(out)</text>
        <dbReference type="Rhea" id="RHEA:29827"/>
        <dbReference type="ChEBI" id="CHEBI:18420"/>
    </reaction>
</comment>
<dbReference type="GO" id="GO:0015095">
    <property type="term" value="F:magnesium ion transmembrane transporter activity"/>
    <property type="evidence" value="ECO:0007669"/>
    <property type="project" value="TreeGrafter"/>
</dbReference>
<keyword evidence="9 14" id="KW-1133">Transmembrane helix</keyword>
<dbReference type="STRING" id="1120923.SAMN02746095_00614"/>
<evidence type="ECO:0000256" key="4">
    <source>
        <dbReference type="ARBA" id="ARBA00022448"/>
    </source>
</evidence>
<sequence>MLRAYGWRDGRLQTFSQDDASEAIWFDLEKPSAEEYAFVTRVTGFSLPHYADLSEIESSSRLSVDAGVLTLSLPVVTRIAGVLENGVCGFVLSPERLVTLRFAPSVLFNQFTARAPAEGVPGSVHIFVALLEGIVDRLADALEKLREELDKLSHKIFHHRLGSRTPARNAERELQRILVTLGQDYDSISYLRDSQLGVARIAPYVLTAVEWIPKTLRERLKSVQKDVSSLNEFSTHLTDKVQFLLDSTLGFINIAQNSLIKVLTIVSIMGIPPTLIAGIYGMNFHDIPELTWKYGYGFAWALMIISAVAPLVWFRKKGWI</sequence>
<dbReference type="InterPro" id="IPR050829">
    <property type="entry name" value="CorA_MIT"/>
</dbReference>
<dbReference type="InterPro" id="IPR045863">
    <property type="entry name" value="CorA_TM1_TM2"/>
</dbReference>
<evidence type="ECO:0000256" key="6">
    <source>
        <dbReference type="ARBA" id="ARBA00022519"/>
    </source>
</evidence>
<dbReference type="GO" id="GO:0015087">
    <property type="term" value="F:cobalt ion transmembrane transporter activity"/>
    <property type="evidence" value="ECO:0007669"/>
    <property type="project" value="TreeGrafter"/>
</dbReference>
<dbReference type="RefSeq" id="WP_048880071.1">
    <property type="nucleotide sequence ID" value="NZ_BANC01000110.1"/>
</dbReference>
<accession>A0A0D6PLM5</accession>